<keyword evidence="1" id="KW-0472">Membrane</keyword>
<evidence type="ECO:0000313" key="3">
    <source>
        <dbReference type="Proteomes" id="UP001500902"/>
    </source>
</evidence>
<reference evidence="3" key="1">
    <citation type="journal article" date="2019" name="Int. J. Syst. Evol. Microbiol.">
        <title>The Global Catalogue of Microorganisms (GCM) 10K type strain sequencing project: providing services to taxonomists for standard genome sequencing and annotation.</title>
        <authorList>
            <consortium name="The Broad Institute Genomics Platform"/>
            <consortium name="The Broad Institute Genome Sequencing Center for Infectious Disease"/>
            <person name="Wu L."/>
            <person name="Ma J."/>
        </authorList>
    </citation>
    <scope>NUCLEOTIDE SEQUENCE [LARGE SCALE GENOMIC DNA]</scope>
    <source>
        <strain evidence="3">JCM 16904</strain>
    </source>
</reference>
<sequence length="181" mass="19511">MIEQETAPARVGPRRRRLGLAVLGTAVATVLVIGVPVLLGQGATPANAVIREPDGSLKIYVRDYQRPEVIESRLRDLDVRASVTFLPTGKQCKEPRGTYLPDNPALLTTEPPADGEEAYWRLHPEQIKPGQTFVYTLWYEERGDNRMASASVRVATGAVAPCEVVPGGPVTREGPEGGIGG</sequence>
<feature type="transmembrane region" description="Helical" evidence="1">
    <location>
        <begin position="20"/>
        <end position="39"/>
    </location>
</feature>
<comment type="caution">
    <text evidence="2">The sequence shown here is derived from an EMBL/GenBank/DDBJ whole genome shotgun (WGS) entry which is preliminary data.</text>
</comment>
<evidence type="ECO:0000256" key="1">
    <source>
        <dbReference type="SAM" id="Phobius"/>
    </source>
</evidence>
<accession>A0ABP7CB05</accession>
<name>A0ABP7CB05_9ACTN</name>
<dbReference type="EMBL" id="BAAAZP010000102">
    <property type="protein sequence ID" value="GAA3685926.1"/>
    <property type="molecule type" value="Genomic_DNA"/>
</dbReference>
<protein>
    <submittedName>
        <fullName evidence="2">Uncharacterized protein</fullName>
    </submittedName>
</protein>
<organism evidence="2 3">
    <name type="scientific">Nonomuraea antimicrobica</name>
    <dbReference type="NCBI Taxonomy" id="561173"/>
    <lineage>
        <taxon>Bacteria</taxon>
        <taxon>Bacillati</taxon>
        <taxon>Actinomycetota</taxon>
        <taxon>Actinomycetes</taxon>
        <taxon>Streptosporangiales</taxon>
        <taxon>Streptosporangiaceae</taxon>
        <taxon>Nonomuraea</taxon>
    </lineage>
</organism>
<evidence type="ECO:0000313" key="2">
    <source>
        <dbReference type="EMBL" id="GAA3685926.1"/>
    </source>
</evidence>
<keyword evidence="1" id="KW-1133">Transmembrane helix</keyword>
<dbReference type="Proteomes" id="UP001500902">
    <property type="component" value="Unassembled WGS sequence"/>
</dbReference>
<proteinExistence type="predicted"/>
<keyword evidence="3" id="KW-1185">Reference proteome</keyword>
<dbReference type="RefSeq" id="WP_344885134.1">
    <property type="nucleotide sequence ID" value="NZ_BAAAZP010000102.1"/>
</dbReference>
<gene>
    <name evidence="2" type="ORF">GCM10022224_058410</name>
</gene>
<keyword evidence="1" id="KW-0812">Transmembrane</keyword>